<feature type="domain" description="Plastid lipid-associated protein/fibrillin conserved" evidence="7">
    <location>
        <begin position="761"/>
        <end position="962"/>
    </location>
</feature>
<organism evidence="9 10">
    <name type="scientific">Dovyalis caffra</name>
    <dbReference type="NCBI Taxonomy" id="77055"/>
    <lineage>
        <taxon>Eukaryota</taxon>
        <taxon>Viridiplantae</taxon>
        <taxon>Streptophyta</taxon>
        <taxon>Embryophyta</taxon>
        <taxon>Tracheophyta</taxon>
        <taxon>Spermatophyta</taxon>
        <taxon>Magnoliopsida</taxon>
        <taxon>eudicotyledons</taxon>
        <taxon>Gunneridae</taxon>
        <taxon>Pentapetalae</taxon>
        <taxon>rosids</taxon>
        <taxon>fabids</taxon>
        <taxon>Malpighiales</taxon>
        <taxon>Salicaceae</taxon>
        <taxon>Flacourtieae</taxon>
        <taxon>Dovyalis</taxon>
    </lineage>
</organism>
<dbReference type="Pfam" id="PF13637">
    <property type="entry name" value="Ank_4"/>
    <property type="match status" value="1"/>
</dbReference>
<dbReference type="GO" id="GO:0016020">
    <property type="term" value="C:membrane"/>
    <property type="evidence" value="ECO:0007669"/>
    <property type="project" value="TreeGrafter"/>
</dbReference>
<feature type="transmembrane region" description="Helical" evidence="6">
    <location>
        <begin position="541"/>
        <end position="567"/>
    </location>
</feature>
<evidence type="ECO:0000256" key="4">
    <source>
        <dbReference type="ARBA" id="ARBA00022946"/>
    </source>
</evidence>
<dbReference type="InterPro" id="IPR036770">
    <property type="entry name" value="Ankyrin_rpt-contain_sf"/>
</dbReference>
<evidence type="ECO:0000256" key="5">
    <source>
        <dbReference type="SAM" id="MobiDB-lite"/>
    </source>
</evidence>
<feature type="transmembrane region" description="Helical" evidence="6">
    <location>
        <begin position="588"/>
        <end position="610"/>
    </location>
</feature>
<evidence type="ECO:0000256" key="6">
    <source>
        <dbReference type="SAM" id="Phobius"/>
    </source>
</evidence>
<dbReference type="SMART" id="SM00248">
    <property type="entry name" value="ANK"/>
    <property type="match status" value="4"/>
</dbReference>
<feature type="region of interest" description="Disordered" evidence="5">
    <location>
        <begin position="301"/>
        <end position="347"/>
    </location>
</feature>
<comment type="similarity">
    <text evidence="2">Belongs to the PAP/fibrillin family.</text>
</comment>
<sequence length="1031" mass="115880">MNFDEYRQFKGLYENMKKGEKTKVILQYAKMSQEPSSSMTVCEDTVLHMAINMRHESIAREILKYHLKDPATLTRQNVFGDTVLHEAASTNMTKLAKELLEKAPQLLSMPNRYDEMPLFKAAQFGQTEMFKLLADRVEKEGPEKAKYLAYMIAIKYPHLIAEKDEKEKIALQLLSSNPSAFKSGSSYGVPVGDGEIRKDSNHEEEKLTGGLEVAGTDEDGDKAARGSKLPRMLEVFVNLYFMITQIIASGWPMMESIWKEKRKHESALRLAKLLIPEDTSWEHISTEEDKGKISFVNPAATASEEGRRGAKNEKQGGRNTIRKRGKLRSSVTMAQAPDTSKTNVSGIDAGSAPTLTSLLLATSNGIVEIVKEILGVYPQAVEHVSHMGQNILHVAIKHRQKEIFNMVKKMEIPMTRLVRRIDDNGCSLLHHVAVMQYYSEGTLPGPALQLQEELHWFERVLKIIPPHFAMHRSNRDETAQEFFKRTHTKLLKDAQEWLKRTSESCSTVAVLIATVAFAAAYTVPGGSNQDTGLPVLLHDPIFLVFTVMDVLSLASSLTSVVMFLSILTSPFQLQDFRHSLPRKLTLGFSFLFFSVAVTMLAFTATILLIVHLKKRWTTLLIYTIAFLPVSIFAILQFPLYLTFMNTLKSSITLIKVAFPCNFVIRSVRAPRSSIRKRHSHGSTRQQIQNLFKIIPLNVQFSSVRPSITPLSSTKIIPTSNNSILKSRILVNREPIKTRPLFLVKAVDGEEKKLIELVEIDSLKRQLLNSLHGTDHRLIATSETRAEVVELMAQLEARNPNPAPTEALSLLNGKWILKSTSFDGLFPVLWGTLPLVEIKEISQTIDSENFTVQNSAQFSGPIHPLVPMPNLKSEAPNIKFEQGILGTPKLTENVEFLGHQFDLTLFRAIISSVEDTASSVAKTISSQLPLTFPISNSSAESWLLTTYLDDDLRISRGDAGSLFDDNVERVYAAKIKTLRVCEAASNRWEVLKEQLAEPYRAAMNKDRLALGFRFEKELPYGATNEWRLEKDD</sequence>
<feature type="compositionally biased region" description="Polar residues" evidence="5">
    <location>
        <begin position="329"/>
        <end position="345"/>
    </location>
</feature>
<comment type="subcellular location">
    <subcellularLocation>
        <location evidence="1">Plastid</location>
    </subcellularLocation>
</comment>
<evidence type="ECO:0000259" key="7">
    <source>
        <dbReference type="Pfam" id="PF04755"/>
    </source>
</evidence>
<feature type="transmembrane region" description="Helical" evidence="6">
    <location>
        <begin position="616"/>
        <end position="641"/>
    </location>
</feature>
<keyword evidence="6" id="KW-1133">Transmembrane helix</keyword>
<dbReference type="AlphaFoldDB" id="A0AAV1SJH8"/>
<dbReference type="Proteomes" id="UP001314170">
    <property type="component" value="Unassembled WGS sequence"/>
</dbReference>
<keyword evidence="6" id="KW-0472">Membrane</keyword>
<evidence type="ECO:0008006" key="11">
    <source>
        <dbReference type="Google" id="ProtNLM"/>
    </source>
</evidence>
<dbReference type="SUPFAM" id="SSF48403">
    <property type="entry name" value="Ankyrin repeat"/>
    <property type="match status" value="2"/>
</dbReference>
<feature type="domain" description="PGG" evidence="8">
    <location>
        <begin position="496"/>
        <end position="607"/>
    </location>
</feature>
<evidence type="ECO:0000313" key="9">
    <source>
        <dbReference type="EMBL" id="CAK7351547.1"/>
    </source>
</evidence>
<dbReference type="InterPro" id="IPR002110">
    <property type="entry name" value="Ankyrin_rpt"/>
</dbReference>
<evidence type="ECO:0000313" key="10">
    <source>
        <dbReference type="Proteomes" id="UP001314170"/>
    </source>
</evidence>
<dbReference type="Gene3D" id="1.25.40.20">
    <property type="entry name" value="Ankyrin repeat-containing domain"/>
    <property type="match status" value="2"/>
</dbReference>
<keyword evidence="4" id="KW-0809">Transit peptide</keyword>
<feature type="compositionally biased region" description="Basic and acidic residues" evidence="5">
    <location>
        <begin position="304"/>
        <end position="316"/>
    </location>
</feature>
<keyword evidence="10" id="KW-1185">Reference proteome</keyword>
<accession>A0AAV1SJH8</accession>
<evidence type="ECO:0000256" key="2">
    <source>
        <dbReference type="ARBA" id="ARBA00005845"/>
    </source>
</evidence>
<dbReference type="Pfam" id="PF13962">
    <property type="entry name" value="PGG"/>
    <property type="match status" value="1"/>
</dbReference>
<name>A0AAV1SJH8_9ROSI</name>
<dbReference type="PANTHER" id="PTHR24177:SF215">
    <property type="entry name" value="PGG DOMAIN-CONTAINING PROTEIN"/>
    <property type="match status" value="1"/>
</dbReference>
<evidence type="ECO:0000259" key="8">
    <source>
        <dbReference type="Pfam" id="PF13962"/>
    </source>
</evidence>
<keyword evidence="6" id="KW-0812">Transmembrane</keyword>
<protein>
    <recommendedName>
        <fullName evidence="11">PGG domain-containing protein</fullName>
    </recommendedName>
</protein>
<reference evidence="9 10" key="1">
    <citation type="submission" date="2024-01" db="EMBL/GenBank/DDBJ databases">
        <authorList>
            <person name="Waweru B."/>
        </authorList>
    </citation>
    <scope>NUCLEOTIDE SEQUENCE [LARGE SCALE GENOMIC DNA]</scope>
</reference>
<feature type="region of interest" description="Disordered" evidence="5">
    <location>
        <begin position="192"/>
        <end position="224"/>
    </location>
</feature>
<dbReference type="PANTHER" id="PTHR24177">
    <property type="entry name" value="CASKIN"/>
    <property type="match status" value="1"/>
</dbReference>
<feature type="transmembrane region" description="Helical" evidence="6">
    <location>
        <begin position="504"/>
        <end position="521"/>
    </location>
</feature>
<evidence type="ECO:0000256" key="1">
    <source>
        <dbReference type="ARBA" id="ARBA00004474"/>
    </source>
</evidence>
<evidence type="ECO:0000256" key="3">
    <source>
        <dbReference type="ARBA" id="ARBA00022640"/>
    </source>
</evidence>
<gene>
    <name evidence="9" type="ORF">DCAF_LOCUS23908</name>
</gene>
<feature type="compositionally biased region" description="Basic and acidic residues" evidence="5">
    <location>
        <begin position="194"/>
        <end position="207"/>
    </location>
</feature>
<comment type="caution">
    <text evidence="9">The sequence shown here is derived from an EMBL/GenBank/DDBJ whole genome shotgun (WGS) entry which is preliminary data.</text>
</comment>
<dbReference type="InterPro" id="IPR026961">
    <property type="entry name" value="PGG_dom"/>
</dbReference>
<keyword evidence="3" id="KW-0934">Plastid</keyword>
<dbReference type="GO" id="GO:0009536">
    <property type="term" value="C:plastid"/>
    <property type="evidence" value="ECO:0007669"/>
    <property type="project" value="UniProtKB-SubCell"/>
</dbReference>
<dbReference type="InterPro" id="IPR006843">
    <property type="entry name" value="PAP/fibrillin_dom"/>
</dbReference>
<dbReference type="Pfam" id="PF04755">
    <property type="entry name" value="PAP_fibrillin"/>
    <property type="match status" value="1"/>
</dbReference>
<proteinExistence type="inferred from homology"/>
<dbReference type="EMBL" id="CAWUPB010001184">
    <property type="protein sequence ID" value="CAK7351547.1"/>
    <property type="molecule type" value="Genomic_DNA"/>
</dbReference>